<keyword evidence="12 19" id="KW-1133">Transmembrane helix</keyword>
<keyword evidence="10 19" id="KW-0812">Transmembrane</keyword>
<feature type="transmembrane region" description="Helical" evidence="19">
    <location>
        <begin position="40"/>
        <end position="57"/>
    </location>
</feature>
<dbReference type="EC" id="2.7.8.26" evidence="5 19"/>
<evidence type="ECO:0000256" key="17">
    <source>
        <dbReference type="ARBA" id="ARBA00048623"/>
    </source>
</evidence>
<reference evidence="20 21" key="1">
    <citation type="submission" date="2021-01" db="EMBL/GenBank/DDBJ databases">
        <title>Whole genome shotgun sequence of Microbispora siamensis NBRC 104113.</title>
        <authorList>
            <person name="Komaki H."/>
            <person name="Tamura T."/>
        </authorList>
    </citation>
    <scope>NUCLEOTIDE SEQUENCE [LARGE SCALE GENOMIC DNA]</scope>
    <source>
        <strain evidence="20 21">NBRC 104113</strain>
    </source>
</reference>
<comment type="caution">
    <text evidence="20">The sequence shown here is derived from an EMBL/GenBank/DDBJ whole genome shotgun (WGS) entry which is preliminary data.</text>
</comment>
<protein>
    <recommendedName>
        <fullName evidence="6 19">Adenosylcobinamide-GDP ribazoletransferase</fullName>
        <ecNumber evidence="5 19">2.7.8.26</ecNumber>
    </recommendedName>
    <alternativeName>
        <fullName evidence="16 19">Cobalamin synthase</fullName>
    </alternativeName>
    <alternativeName>
        <fullName evidence="15 19">Cobalamin-5'-phosphate synthase</fullName>
    </alternativeName>
</protein>
<evidence type="ECO:0000256" key="4">
    <source>
        <dbReference type="ARBA" id="ARBA00010561"/>
    </source>
</evidence>
<evidence type="ECO:0000256" key="3">
    <source>
        <dbReference type="ARBA" id="ARBA00004663"/>
    </source>
</evidence>
<dbReference type="HAMAP" id="MF_00719">
    <property type="entry name" value="CobS"/>
    <property type="match status" value="1"/>
</dbReference>
<evidence type="ECO:0000256" key="12">
    <source>
        <dbReference type="ARBA" id="ARBA00022989"/>
    </source>
</evidence>
<dbReference type="PANTHER" id="PTHR34148:SF1">
    <property type="entry name" value="ADENOSYLCOBINAMIDE-GDP RIBAZOLETRANSFERASE"/>
    <property type="match status" value="1"/>
</dbReference>
<feature type="transmembrane region" description="Helical" evidence="19">
    <location>
        <begin position="262"/>
        <end position="283"/>
    </location>
</feature>
<comment type="function">
    <text evidence="14 19">Joins adenosylcobinamide-GDP and alpha-ribazole to generate adenosylcobalamin (Ado-cobalamin). Also synthesizes adenosylcobalamin 5'-phosphate from adenosylcobinamide-GDP and alpha-ribazole 5'-phosphate.</text>
</comment>
<evidence type="ECO:0000256" key="11">
    <source>
        <dbReference type="ARBA" id="ARBA00022842"/>
    </source>
</evidence>
<evidence type="ECO:0000256" key="16">
    <source>
        <dbReference type="ARBA" id="ARBA00032853"/>
    </source>
</evidence>
<dbReference type="Pfam" id="PF02654">
    <property type="entry name" value="CobS"/>
    <property type="match status" value="1"/>
</dbReference>
<evidence type="ECO:0000256" key="7">
    <source>
        <dbReference type="ARBA" id="ARBA00022475"/>
    </source>
</evidence>
<feature type="transmembrane region" description="Helical" evidence="19">
    <location>
        <begin position="115"/>
        <end position="134"/>
    </location>
</feature>
<evidence type="ECO:0000256" key="14">
    <source>
        <dbReference type="ARBA" id="ARBA00025228"/>
    </source>
</evidence>
<accession>A0ABQ4GDZ4</accession>
<evidence type="ECO:0000256" key="1">
    <source>
        <dbReference type="ARBA" id="ARBA00001946"/>
    </source>
</evidence>
<evidence type="ECO:0000256" key="19">
    <source>
        <dbReference type="HAMAP-Rule" id="MF_00719"/>
    </source>
</evidence>
<evidence type="ECO:0000256" key="2">
    <source>
        <dbReference type="ARBA" id="ARBA00004651"/>
    </source>
</evidence>
<comment type="catalytic activity">
    <reaction evidence="17 19">
        <text>alpha-ribazole + adenosylcob(III)inamide-GDP = adenosylcob(III)alamin + GMP + H(+)</text>
        <dbReference type="Rhea" id="RHEA:16049"/>
        <dbReference type="ChEBI" id="CHEBI:10329"/>
        <dbReference type="ChEBI" id="CHEBI:15378"/>
        <dbReference type="ChEBI" id="CHEBI:18408"/>
        <dbReference type="ChEBI" id="CHEBI:58115"/>
        <dbReference type="ChEBI" id="CHEBI:60487"/>
        <dbReference type="EC" id="2.7.8.26"/>
    </reaction>
</comment>
<evidence type="ECO:0000256" key="15">
    <source>
        <dbReference type="ARBA" id="ARBA00032605"/>
    </source>
</evidence>
<evidence type="ECO:0000256" key="5">
    <source>
        <dbReference type="ARBA" id="ARBA00013200"/>
    </source>
</evidence>
<evidence type="ECO:0000313" key="20">
    <source>
        <dbReference type="EMBL" id="GIH59652.1"/>
    </source>
</evidence>
<organism evidence="20 21">
    <name type="scientific">Microbispora siamensis</name>
    <dbReference type="NCBI Taxonomy" id="564413"/>
    <lineage>
        <taxon>Bacteria</taxon>
        <taxon>Bacillati</taxon>
        <taxon>Actinomycetota</taxon>
        <taxon>Actinomycetes</taxon>
        <taxon>Streptosporangiales</taxon>
        <taxon>Streptosporangiaceae</taxon>
        <taxon>Microbispora</taxon>
    </lineage>
</organism>
<evidence type="ECO:0000256" key="9">
    <source>
        <dbReference type="ARBA" id="ARBA00022679"/>
    </source>
</evidence>
<keyword evidence="9 19" id="KW-0808">Transferase</keyword>
<name>A0ABQ4GDZ4_9ACTN</name>
<evidence type="ECO:0000256" key="6">
    <source>
        <dbReference type="ARBA" id="ARBA00015850"/>
    </source>
</evidence>
<comment type="catalytic activity">
    <reaction evidence="18 19">
        <text>alpha-ribazole 5'-phosphate + adenosylcob(III)inamide-GDP = adenosylcob(III)alamin 5'-phosphate + GMP + H(+)</text>
        <dbReference type="Rhea" id="RHEA:23560"/>
        <dbReference type="ChEBI" id="CHEBI:15378"/>
        <dbReference type="ChEBI" id="CHEBI:57918"/>
        <dbReference type="ChEBI" id="CHEBI:58115"/>
        <dbReference type="ChEBI" id="CHEBI:60487"/>
        <dbReference type="ChEBI" id="CHEBI:60493"/>
        <dbReference type="EC" id="2.7.8.26"/>
    </reaction>
</comment>
<feature type="transmembrane region" description="Helical" evidence="19">
    <location>
        <begin position="63"/>
        <end position="81"/>
    </location>
</feature>
<proteinExistence type="inferred from homology"/>
<sequence>MPDEPRVNPGAAWRLALGTLTVFPVRPVEVDRAVAGRAMSLAPFVGVLLGLAAAVVLEAAGAVSGSPLLGAVLAVGALAWLTRALHLDGLADLADGLGSGKPADGALDVMKRSDIGPFGVVTVVIALLVQVAVLSRGGTAAWVALVAAAATGRLAVTWACREGVPAARPTGLGALVAGTVRRGSAIGATLATAVVVVVLALVAAAGPSLLEYCWPFGLSNPFGRAYPDYSAIVPYSEGTYGYTVYADPRPAGLLHRLSDDPYLITVAGLLPAMAAGLGAAALLRRRAVRRLGGVTGDVLGALVETATTVTLLASVLLV</sequence>
<comment type="cofactor">
    <cofactor evidence="1 19">
        <name>Mg(2+)</name>
        <dbReference type="ChEBI" id="CHEBI:18420"/>
    </cofactor>
</comment>
<dbReference type="InterPro" id="IPR003805">
    <property type="entry name" value="CobS"/>
</dbReference>
<evidence type="ECO:0000256" key="18">
    <source>
        <dbReference type="ARBA" id="ARBA00049504"/>
    </source>
</evidence>
<dbReference type="RefSeq" id="WP_275414071.1">
    <property type="nucleotide sequence ID" value="NZ_BOOF01000002.1"/>
</dbReference>
<evidence type="ECO:0000256" key="8">
    <source>
        <dbReference type="ARBA" id="ARBA00022573"/>
    </source>
</evidence>
<comment type="similarity">
    <text evidence="4 19">Belongs to the CobS family.</text>
</comment>
<feature type="transmembrane region" description="Helical" evidence="19">
    <location>
        <begin position="190"/>
        <end position="210"/>
    </location>
</feature>
<evidence type="ECO:0000256" key="13">
    <source>
        <dbReference type="ARBA" id="ARBA00023136"/>
    </source>
</evidence>
<evidence type="ECO:0000313" key="21">
    <source>
        <dbReference type="Proteomes" id="UP000660454"/>
    </source>
</evidence>
<dbReference type="Proteomes" id="UP000660454">
    <property type="component" value="Unassembled WGS sequence"/>
</dbReference>
<comment type="pathway">
    <text evidence="3 19">Cofactor biosynthesis; adenosylcobalamin biosynthesis; adenosylcobalamin from cob(II)yrinate a,c-diamide: step 7/7.</text>
</comment>
<comment type="subcellular location">
    <subcellularLocation>
        <location evidence="2 19">Cell membrane</location>
        <topology evidence="2 19">Multi-pass membrane protein</topology>
    </subcellularLocation>
</comment>
<gene>
    <name evidence="19" type="primary">cobS</name>
    <name evidence="20" type="ORF">Msi02_04690</name>
</gene>
<keyword evidence="21" id="KW-1185">Reference proteome</keyword>
<evidence type="ECO:0000256" key="10">
    <source>
        <dbReference type="ARBA" id="ARBA00022692"/>
    </source>
</evidence>
<keyword evidence="13 19" id="KW-0472">Membrane</keyword>
<keyword evidence="11 19" id="KW-0460">Magnesium</keyword>
<dbReference type="PANTHER" id="PTHR34148">
    <property type="entry name" value="ADENOSYLCOBINAMIDE-GDP RIBAZOLETRANSFERASE"/>
    <property type="match status" value="1"/>
</dbReference>
<dbReference type="EMBL" id="BOOF01000002">
    <property type="protein sequence ID" value="GIH59652.1"/>
    <property type="molecule type" value="Genomic_DNA"/>
</dbReference>
<keyword evidence="7 19" id="KW-1003">Cell membrane</keyword>
<keyword evidence="8 19" id="KW-0169">Cobalamin biosynthesis</keyword>